<protein>
    <recommendedName>
        <fullName evidence="3">Sulfotransferase family protein</fullName>
    </recommendedName>
</protein>
<evidence type="ECO:0000313" key="2">
    <source>
        <dbReference type="Proteomes" id="UP000092698"/>
    </source>
</evidence>
<accession>A0A1C7DBK3</accession>
<dbReference type="AlphaFoldDB" id="A0A1C7DBK3"/>
<dbReference type="EMBL" id="CP016545">
    <property type="protein sequence ID" value="ANU08691.1"/>
    <property type="molecule type" value="Genomic_DNA"/>
</dbReference>
<evidence type="ECO:0008006" key="3">
    <source>
        <dbReference type="Google" id="ProtNLM"/>
    </source>
</evidence>
<dbReference type="RefSeq" id="WP_067789158.1">
    <property type="nucleotide sequence ID" value="NZ_CP016545.1"/>
</dbReference>
<sequence length="238" mass="27253">MSIERFTVFGQRCSGTNALIKLVETNFPTLPFCEETGFKHWLVPENRPIPSDLLVIVIVREVESWLRSLHRNPWHVVPEMRDLEFSDFIRAEWRTVWDEDFWGIDASHPLYGKRIEEETCPVTGNPFANAVAMRTAKLRNWSALSRRSAAFLNVSQSELVAQPDEIVGRVAALSGHDMPTQFEPIGSYKGQGGQPFSPTRYEPLSHQDRKHVKSFLDFELEATEPVRKESDKLSRVVS</sequence>
<keyword evidence="2" id="KW-1185">Reference proteome</keyword>
<gene>
    <name evidence="1" type="ORF">A6F65_02410</name>
</gene>
<dbReference type="KEGG" id="anh:A6F65_02410"/>
<dbReference type="Proteomes" id="UP000092698">
    <property type="component" value="Chromosome"/>
</dbReference>
<organism evidence="1 2">
    <name type="scientific">Paraurantiacibacter namhicola</name>
    <dbReference type="NCBI Taxonomy" id="645517"/>
    <lineage>
        <taxon>Bacteria</taxon>
        <taxon>Pseudomonadati</taxon>
        <taxon>Pseudomonadota</taxon>
        <taxon>Alphaproteobacteria</taxon>
        <taxon>Sphingomonadales</taxon>
        <taxon>Erythrobacteraceae</taxon>
        <taxon>Paraurantiacibacter</taxon>
    </lineage>
</organism>
<name>A0A1C7DBK3_9SPHN</name>
<proteinExistence type="predicted"/>
<reference evidence="1 2" key="1">
    <citation type="submission" date="2016-07" db="EMBL/GenBank/DDBJ databases">
        <title>Complete genome sequence of Altererythrobacter namhicola JCM 16345T, containing esterase-encoding genes.</title>
        <authorList>
            <person name="Cheng H."/>
            <person name="Wu Y.-H."/>
            <person name="Jian S.-L."/>
            <person name="Huo Y.-Y."/>
            <person name="Wang C.-S."/>
            <person name="Xu X.-W."/>
        </authorList>
    </citation>
    <scope>NUCLEOTIDE SEQUENCE [LARGE SCALE GENOMIC DNA]</scope>
    <source>
        <strain evidence="1 2">JCM 16345</strain>
    </source>
</reference>
<evidence type="ECO:0000313" key="1">
    <source>
        <dbReference type="EMBL" id="ANU08691.1"/>
    </source>
</evidence>
<dbReference type="OrthoDB" id="7904151at2"/>
<dbReference type="STRING" id="645517.A6F65_02410"/>